<dbReference type="Pfam" id="PF00961">
    <property type="entry name" value="LAGLIDADG_1"/>
    <property type="match status" value="1"/>
</dbReference>
<evidence type="ECO:0000259" key="1">
    <source>
        <dbReference type="Pfam" id="PF00961"/>
    </source>
</evidence>
<sequence length="159" mass="18328">MKAIDKLTDEQKAFIAGFAEGDSCINAQVVRRSDYLLGFQIRVSFTFYQATKRKWFLSYLQKQVGMGTIRDRGDKVSELAIVGAEQVFPLVTALMPFIRMKNRQCFLILAIIKKLPHTKRDREILIETARLADKFEFLNDSKKRTVTAQTIIDEFNKNS</sequence>
<geneLocation type="chloroplast" evidence="2"/>
<keyword evidence="2" id="KW-0150">Chloroplast</keyword>
<protein>
    <recommendedName>
        <fullName evidence="1">Homing endonuclease LAGLIDADG domain-containing protein</fullName>
    </recommendedName>
</protein>
<dbReference type="InterPro" id="IPR027434">
    <property type="entry name" value="Homing_endonucl"/>
</dbReference>
<dbReference type="GO" id="GO:0004519">
    <property type="term" value="F:endonuclease activity"/>
    <property type="evidence" value="ECO:0007669"/>
    <property type="project" value="InterPro"/>
</dbReference>
<dbReference type="EMBL" id="MN699101">
    <property type="protein sequence ID" value="QIZ74082.1"/>
    <property type="molecule type" value="Genomic_DNA"/>
</dbReference>
<feature type="domain" description="Homing endonuclease LAGLIDADG" evidence="1">
    <location>
        <begin position="15"/>
        <end position="83"/>
    </location>
</feature>
<dbReference type="InterPro" id="IPR004860">
    <property type="entry name" value="LAGLIDADG_dom"/>
</dbReference>
<gene>
    <name evidence="2" type="primary">orf168</name>
</gene>
<proteinExistence type="predicted"/>
<reference evidence="2" key="1">
    <citation type="submission" date="2019-11" db="EMBL/GenBank/DDBJ databases">
        <title>The Chloroplast Genome of the Green Alga Stigeoclonium sp.</title>
        <authorList>
            <person name="Liu B."/>
        </authorList>
    </citation>
    <scope>NUCLEOTIDE SEQUENCE</scope>
</reference>
<organism evidence="2">
    <name type="scientific">Stigeoclonium sp. FACHB-2430</name>
    <dbReference type="NCBI Taxonomy" id="2725788"/>
    <lineage>
        <taxon>Eukaryota</taxon>
        <taxon>Viridiplantae</taxon>
        <taxon>Chlorophyta</taxon>
        <taxon>core chlorophytes</taxon>
        <taxon>Chlorophyceae</taxon>
        <taxon>OCC clade</taxon>
        <taxon>Chaetophorales</taxon>
        <taxon>Chaetophoraceae</taxon>
        <taxon>Stigeoclonium</taxon>
    </lineage>
</organism>
<evidence type="ECO:0000313" key="2">
    <source>
        <dbReference type="EMBL" id="QIZ74082.1"/>
    </source>
</evidence>
<dbReference type="Gene3D" id="3.10.28.10">
    <property type="entry name" value="Homing endonucleases"/>
    <property type="match status" value="1"/>
</dbReference>
<dbReference type="SUPFAM" id="SSF55608">
    <property type="entry name" value="Homing endonucleases"/>
    <property type="match status" value="1"/>
</dbReference>
<dbReference type="AlphaFoldDB" id="A0A6H1U5C4"/>
<keyword evidence="2" id="KW-0934">Plastid</keyword>
<name>A0A6H1U5C4_9CHLO</name>
<accession>A0A6H1U5C4</accession>